<organism evidence="17 18">
    <name type="scientific">Triparma laevis f. inornata</name>
    <dbReference type="NCBI Taxonomy" id="1714386"/>
    <lineage>
        <taxon>Eukaryota</taxon>
        <taxon>Sar</taxon>
        <taxon>Stramenopiles</taxon>
        <taxon>Ochrophyta</taxon>
        <taxon>Bolidophyceae</taxon>
        <taxon>Parmales</taxon>
        <taxon>Triparmaceae</taxon>
        <taxon>Triparma</taxon>
    </lineage>
</organism>
<evidence type="ECO:0000259" key="14">
    <source>
        <dbReference type="PROSITE" id="PS50011"/>
    </source>
</evidence>
<evidence type="ECO:0000313" key="18">
    <source>
        <dbReference type="Proteomes" id="UP001162640"/>
    </source>
</evidence>
<dbReference type="InterPro" id="IPR000719">
    <property type="entry name" value="Prot_kinase_dom"/>
</dbReference>
<dbReference type="Pfam" id="PF00069">
    <property type="entry name" value="Pkinase"/>
    <property type="match status" value="1"/>
</dbReference>
<feature type="domain" description="Cyclic nucleotide-binding" evidence="15">
    <location>
        <begin position="58"/>
        <end position="155"/>
    </location>
</feature>
<evidence type="ECO:0000256" key="8">
    <source>
        <dbReference type="ARBA" id="ARBA00022840"/>
    </source>
</evidence>
<dbReference type="InterPro" id="IPR000595">
    <property type="entry name" value="cNMP-bd_dom"/>
</dbReference>
<dbReference type="PROSITE" id="PS00108">
    <property type="entry name" value="PROTEIN_KINASE_ST"/>
    <property type="match status" value="1"/>
</dbReference>
<dbReference type="PANTHER" id="PTHR24353">
    <property type="entry name" value="CYCLIC NUCLEOTIDE-DEPENDENT PROTEIN KINASE"/>
    <property type="match status" value="1"/>
</dbReference>
<dbReference type="GO" id="GO:0030553">
    <property type="term" value="F:cGMP binding"/>
    <property type="evidence" value="ECO:0007669"/>
    <property type="project" value="UniProtKB-KW"/>
</dbReference>
<evidence type="ECO:0000256" key="3">
    <source>
        <dbReference type="ARBA" id="ARBA00022535"/>
    </source>
</evidence>
<dbReference type="PROSITE" id="PS00889">
    <property type="entry name" value="CNMP_BINDING_2"/>
    <property type="match status" value="1"/>
</dbReference>
<dbReference type="SMART" id="SM00220">
    <property type="entry name" value="S_TKc"/>
    <property type="match status" value="1"/>
</dbReference>
<name>A0A9W7EQS1_9STRA</name>
<dbReference type="PROSITE" id="PS50011">
    <property type="entry name" value="PROTEIN_KINASE_DOM"/>
    <property type="match status" value="1"/>
</dbReference>
<dbReference type="GO" id="GO:0004691">
    <property type="term" value="F:cAMP-dependent protein kinase activity"/>
    <property type="evidence" value="ECO:0007669"/>
    <property type="project" value="TreeGrafter"/>
</dbReference>
<dbReference type="GO" id="GO:0005524">
    <property type="term" value="F:ATP binding"/>
    <property type="evidence" value="ECO:0007669"/>
    <property type="project" value="UniProtKB-KW"/>
</dbReference>
<dbReference type="SMART" id="SM00133">
    <property type="entry name" value="S_TK_X"/>
    <property type="match status" value="1"/>
</dbReference>
<dbReference type="Pfam" id="PF00027">
    <property type="entry name" value="cNMP_binding"/>
    <property type="match status" value="1"/>
</dbReference>
<accession>A0A9W7EQS1</accession>
<dbReference type="FunFam" id="1.10.510.10:FF:000024">
    <property type="entry name" value="Probable serine/threonine-protein kinase cot-1"/>
    <property type="match status" value="1"/>
</dbReference>
<dbReference type="SMART" id="SM00100">
    <property type="entry name" value="cNMP"/>
    <property type="match status" value="1"/>
</dbReference>
<dbReference type="PROSITE" id="PS50042">
    <property type="entry name" value="CNMP_BINDING_3"/>
    <property type="match status" value="1"/>
</dbReference>
<evidence type="ECO:0000256" key="11">
    <source>
        <dbReference type="ARBA" id="ARBA00047462"/>
    </source>
</evidence>
<comment type="catalytic activity">
    <reaction evidence="10">
        <text>L-threonyl-[protein] + ATP = O-phospho-L-threonyl-[protein] + ADP + H(+)</text>
        <dbReference type="Rhea" id="RHEA:46608"/>
        <dbReference type="Rhea" id="RHEA-COMP:11060"/>
        <dbReference type="Rhea" id="RHEA-COMP:11605"/>
        <dbReference type="ChEBI" id="CHEBI:15378"/>
        <dbReference type="ChEBI" id="CHEBI:30013"/>
        <dbReference type="ChEBI" id="CHEBI:30616"/>
        <dbReference type="ChEBI" id="CHEBI:61977"/>
        <dbReference type="ChEBI" id="CHEBI:456216"/>
        <dbReference type="EC" id="2.7.11.12"/>
    </reaction>
</comment>
<evidence type="ECO:0000256" key="13">
    <source>
        <dbReference type="ARBA" id="ARBA00048679"/>
    </source>
</evidence>
<evidence type="ECO:0000256" key="1">
    <source>
        <dbReference type="ARBA" id="ARBA00006352"/>
    </source>
</evidence>
<comment type="catalytic activity">
    <reaction evidence="11">
        <text>L-seryl-[protein] + ATP = O-phospho-L-seryl-[protein] + ADP + H(+)</text>
        <dbReference type="Rhea" id="RHEA:17989"/>
        <dbReference type="Rhea" id="RHEA-COMP:9863"/>
        <dbReference type="Rhea" id="RHEA-COMP:11604"/>
        <dbReference type="ChEBI" id="CHEBI:15378"/>
        <dbReference type="ChEBI" id="CHEBI:29999"/>
        <dbReference type="ChEBI" id="CHEBI:30616"/>
        <dbReference type="ChEBI" id="CHEBI:83421"/>
        <dbReference type="ChEBI" id="CHEBI:456216"/>
        <dbReference type="EC" id="2.7.11.12"/>
    </reaction>
</comment>
<comment type="catalytic activity">
    <reaction evidence="13">
        <text>L-seryl-[protein] + ATP = O-phospho-L-seryl-[protein] + ADP + H(+)</text>
        <dbReference type="Rhea" id="RHEA:17989"/>
        <dbReference type="Rhea" id="RHEA-COMP:9863"/>
        <dbReference type="Rhea" id="RHEA-COMP:11604"/>
        <dbReference type="ChEBI" id="CHEBI:15378"/>
        <dbReference type="ChEBI" id="CHEBI:29999"/>
        <dbReference type="ChEBI" id="CHEBI:30616"/>
        <dbReference type="ChEBI" id="CHEBI:83421"/>
        <dbReference type="ChEBI" id="CHEBI:456216"/>
        <dbReference type="EC" id="2.7.11.1"/>
    </reaction>
</comment>
<dbReference type="PROSITE" id="PS51285">
    <property type="entry name" value="AGC_KINASE_CTER"/>
    <property type="match status" value="1"/>
</dbReference>
<dbReference type="SUPFAM" id="SSF51206">
    <property type="entry name" value="cAMP-binding domain-like"/>
    <property type="match status" value="1"/>
</dbReference>
<dbReference type="Gene3D" id="1.10.510.10">
    <property type="entry name" value="Transferase(Phosphotransferase) domain 1"/>
    <property type="match status" value="1"/>
</dbReference>
<evidence type="ECO:0008006" key="19">
    <source>
        <dbReference type="Google" id="ProtNLM"/>
    </source>
</evidence>
<dbReference type="PROSITE" id="PS00888">
    <property type="entry name" value="CNMP_BINDING_1"/>
    <property type="match status" value="1"/>
</dbReference>
<proteinExistence type="inferred from homology"/>
<evidence type="ECO:0000256" key="10">
    <source>
        <dbReference type="ARBA" id="ARBA00047298"/>
    </source>
</evidence>
<evidence type="ECO:0000256" key="12">
    <source>
        <dbReference type="ARBA" id="ARBA00047899"/>
    </source>
</evidence>
<dbReference type="InterPro" id="IPR008271">
    <property type="entry name" value="Ser/Thr_kinase_AS"/>
</dbReference>
<dbReference type="AlphaFoldDB" id="A0A9W7EQS1"/>
<evidence type="ECO:0000259" key="16">
    <source>
        <dbReference type="PROSITE" id="PS51285"/>
    </source>
</evidence>
<dbReference type="GO" id="GO:0004692">
    <property type="term" value="F:cGMP-dependent protein kinase activity"/>
    <property type="evidence" value="ECO:0007669"/>
    <property type="project" value="UniProtKB-EC"/>
</dbReference>
<dbReference type="Proteomes" id="UP001162640">
    <property type="component" value="Unassembled WGS sequence"/>
</dbReference>
<dbReference type="InterPro" id="IPR000961">
    <property type="entry name" value="AGC-kinase_C"/>
</dbReference>
<dbReference type="GO" id="GO:0007010">
    <property type="term" value="P:cytoskeleton organization"/>
    <property type="evidence" value="ECO:0007669"/>
    <property type="project" value="UniProtKB-ARBA"/>
</dbReference>
<keyword evidence="9" id="KW-0142">cGMP-binding</keyword>
<evidence type="ECO:0000256" key="7">
    <source>
        <dbReference type="ARBA" id="ARBA00022777"/>
    </source>
</evidence>
<keyword evidence="2" id="KW-0723">Serine/threonine-protein kinase</keyword>
<keyword evidence="3" id="KW-0140">cGMP</keyword>
<dbReference type="InterPro" id="IPR018488">
    <property type="entry name" value="cNMP-bd_CS"/>
</dbReference>
<dbReference type="SUPFAM" id="SSF56112">
    <property type="entry name" value="Protein kinase-like (PK-like)"/>
    <property type="match status" value="1"/>
</dbReference>
<dbReference type="CDD" id="cd00038">
    <property type="entry name" value="CAP_ED"/>
    <property type="match status" value="1"/>
</dbReference>
<dbReference type="InterPro" id="IPR014710">
    <property type="entry name" value="RmlC-like_jellyroll"/>
</dbReference>
<gene>
    <name evidence="17" type="ORF">TL16_g10828</name>
</gene>
<dbReference type="InterPro" id="IPR011009">
    <property type="entry name" value="Kinase-like_dom_sf"/>
</dbReference>
<dbReference type="EMBL" id="BLQM01000393">
    <property type="protein sequence ID" value="GMH87347.1"/>
    <property type="molecule type" value="Genomic_DNA"/>
</dbReference>
<evidence type="ECO:0000256" key="2">
    <source>
        <dbReference type="ARBA" id="ARBA00022527"/>
    </source>
</evidence>
<sequence length="551" mass="61989">MRSHSTSKNRQLYSTGLSDFLSKHVLGDKDSFASFTPSFQRKSEAATLAMKMAMDHFMFEGTHSIVRQMFIQELEEEHFKKDDAVCNEGDPGDKLYIVESGTISFMIGGVPVGEQKCGGVFGELSLVYGIERSASAVCMTDCVLWSLDLVGFRRIQSCLAMEALENSYRSAQRTLSTLTKEEISQSLWERSDFKLENLTKISVLGQGTFGCVYLVKDEEVRRVKRKKKLNNTCLRKSVYGLTHEFSQCEKHFALKQLSKANLVKAKQGLRAVAERNVLRACNSDFVLKLYETFSDDHCLYFLTDFVQGGDLMSYMIEQGTLNDEVAVFLSACMTEAVKHIHSKGFVHRDIKPENCLVTTKGYLKVADLGLAKRLPAVVEVGRGRTEISLLAFTMCGTPEFMAPEFCMSIGYDHSADWWAFGCVLFEMYMGRNPFDTGGNLKQTFKEVCMIGMGKGQLSLHPKFEERFPDAASMLLSCLTPASNRIGKFLSPTSHSYFALINFEKLRAGELEAPYVPVVQGETDMFYFEKGLKGVEEDLAQYNGENKWCNDF</sequence>
<dbReference type="GO" id="GO:0005952">
    <property type="term" value="C:cAMP-dependent protein kinase complex"/>
    <property type="evidence" value="ECO:0007669"/>
    <property type="project" value="TreeGrafter"/>
</dbReference>
<dbReference type="InterPro" id="IPR018490">
    <property type="entry name" value="cNMP-bd_dom_sf"/>
</dbReference>
<keyword evidence="8" id="KW-0067">ATP-binding</keyword>
<dbReference type="Gene3D" id="2.60.120.10">
    <property type="entry name" value="Jelly Rolls"/>
    <property type="match status" value="1"/>
</dbReference>
<keyword evidence="6" id="KW-0547">Nucleotide-binding</keyword>
<evidence type="ECO:0000256" key="6">
    <source>
        <dbReference type="ARBA" id="ARBA00022741"/>
    </source>
</evidence>
<evidence type="ECO:0000259" key="15">
    <source>
        <dbReference type="PROSITE" id="PS50042"/>
    </source>
</evidence>
<keyword evidence="4" id="KW-0597">Phosphoprotein</keyword>
<reference evidence="18" key="1">
    <citation type="journal article" date="2023" name="Commun. Biol.">
        <title>Genome analysis of Parmales, the sister group of diatoms, reveals the evolutionary specialization of diatoms from phago-mixotrophs to photoautotrophs.</title>
        <authorList>
            <person name="Ban H."/>
            <person name="Sato S."/>
            <person name="Yoshikawa S."/>
            <person name="Yamada K."/>
            <person name="Nakamura Y."/>
            <person name="Ichinomiya M."/>
            <person name="Sato N."/>
            <person name="Blanc-Mathieu R."/>
            <person name="Endo H."/>
            <person name="Kuwata A."/>
            <person name="Ogata H."/>
        </authorList>
    </citation>
    <scope>NUCLEOTIDE SEQUENCE [LARGE SCALE GENOMIC DNA]</scope>
</reference>
<evidence type="ECO:0000313" key="17">
    <source>
        <dbReference type="EMBL" id="GMH87347.1"/>
    </source>
</evidence>
<evidence type="ECO:0000256" key="4">
    <source>
        <dbReference type="ARBA" id="ARBA00022553"/>
    </source>
</evidence>
<evidence type="ECO:0000256" key="5">
    <source>
        <dbReference type="ARBA" id="ARBA00022679"/>
    </source>
</evidence>
<keyword evidence="7" id="KW-0418">Kinase</keyword>
<dbReference type="Gene3D" id="3.30.200.20">
    <property type="entry name" value="Phosphorylase Kinase, domain 1"/>
    <property type="match status" value="1"/>
</dbReference>
<keyword evidence="5" id="KW-0808">Transferase</keyword>
<comment type="caution">
    <text evidence="17">The sequence shown here is derived from an EMBL/GenBank/DDBJ whole genome shotgun (WGS) entry which is preliminary data.</text>
</comment>
<comment type="similarity">
    <text evidence="1">Belongs to the protein kinase superfamily. AGC Ser/Thr protein kinase family. cGMP subfamily.</text>
</comment>
<comment type="catalytic activity">
    <reaction evidence="12">
        <text>L-threonyl-[protein] + ATP = O-phospho-L-threonyl-[protein] + ADP + H(+)</text>
        <dbReference type="Rhea" id="RHEA:46608"/>
        <dbReference type="Rhea" id="RHEA-COMP:11060"/>
        <dbReference type="Rhea" id="RHEA-COMP:11605"/>
        <dbReference type="ChEBI" id="CHEBI:15378"/>
        <dbReference type="ChEBI" id="CHEBI:30013"/>
        <dbReference type="ChEBI" id="CHEBI:30616"/>
        <dbReference type="ChEBI" id="CHEBI:61977"/>
        <dbReference type="ChEBI" id="CHEBI:456216"/>
        <dbReference type="EC" id="2.7.11.1"/>
    </reaction>
</comment>
<dbReference type="PANTHER" id="PTHR24353:SF143">
    <property type="entry name" value="PROTEIN KINASE DOMAIN-CONTAINING PROTEIN"/>
    <property type="match status" value="1"/>
</dbReference>
<feature type="domain" description="AGC-kinase C-terminal" evidence="16">
    <location>
        <begin position="498"/>
        <end position="551"/>
    </location>
</feature>
<evidence type="ECO:0000256" key="9">
    <source>
        <dbReference type="ARBA" id="ARBA00022992"/>
    </source>
</evidence>
<protein>
    <recommendedName>
        <fullName evidence="19">cGMP-dependent protein kinase</fullName>
    </recommendedName>
</protein>
<feature type="domain" description="Protein kinase" evidence="14">
    <location>
        <begin position="198"/>
        <end position="497"/>
    </location>
</feature>